<evidence type="ECO:0000256" key="3">
    <source>
        <dbReference type="ARBA" id="ARBA00023268"/>
    </source>
</evidence>
<evidence type="ECO:0000313" key="5">
    <source>
        <dbReference type="EMBL" id="CCE29518.1"/>
    </source>
</evidence>
<keyword evidence="2" id="KW-0496">Mitochondrion</keyword>
<dbReference type="HOGENOM" id="CLU_1524993_0_0_1"/>
<dbReference type="STRING" id="1111077.M1W8Y9"/>
<organism evidence="5 6">
    <name type="scientific">Claviceps purpurea (strain 20.1)</name>
    <name type="common">Ergot fungus</name>
    <name type="synonym">Sphacelia segetum</name>
    <dbReference type="NCBI Taxonomy" id="1111077"/>
    <lineage>
        <taxon>Eukaryota</taxon>
        <taxon>Fungi</taxon>
        <taxon>Dikarya</taxon>
        <taxon>Ascomycota</taxon>
        <taxon>Pezizomycotina</taxon>
        <taxon>Sordariomycetes</taxon>
        <taxon>Hypocreomycetidae</taxon>
        <taxon>Hypocreales</taxon>
        <taxon>Clavicipitaceae</taxon>
        <taxon>Claviceps</taxon>
    </lineage>
</organism>
<dbReference type="PANTHER" id="PTHR37984">
    <property type="entry name" value="PROTEIN CBG26694"/>
    <property type="match status" value="1"/>
</dbReference>
<comment type="subcellular location">
    <subcellularLocation>
        <location evidence="1">Mitochondrion</location>
    </subcellularLocation>
</comment>
<dbReference type="AlphaFoldDB" id="M1W8Y9"/>
<dbReference type="Pfam" id="PF17919">
    <property type="entry name" value="RT_RNaseH_2"/>
    <property type="match status" value="1"/>
</dbReference>
<reference evidence="5 6" key="1">
    <citation type="journal article" date="2013" name="PLoS Genet.">
        <title>Plant-symbiotic fungi as chemical engineers: Multi-genome analysis of the Clavicipitaceae reveals dynamics of alkaloid loci.</title>
        <authorList>
            <person name="Schardl C.L."/>
            <person name="Young C.A."/>
            <person name="Hesse U."/>
            <person name="Amyotte S.G."/>
            <person name="Andreeva K."/>
            <person name="Calie P.J."/>
            <person name="Fleetwood D.J."/>
            <person name="Haws D.C."/>
            <person name="Moore N."/>
            <person name="Oeser B."/>
            <person name="Panaccione D.G."/>
            <person name="Schweri K.K."/>
            <person name="Voisey C.R."/>
            <person name="Farman M.L."/>
            <person name="Jaromczyk J.W."/>
            <person name="Roe B.A."/>
            <person name="O'Sullivan D.M."/>
            <person name="Scott B."/>
            <person name="Tudzynski P."/>
            <person name="An Z."/>
            <person name="Arnaoudova E.G."/>
            <person name="Bullock C.T."/>
            <person name="Charlton N.D."/>
            <person name="Chen L."/>
            <person name="Cox M."/>
            <person name="Dinkins R.D."/>
            <person name="Florea S."/>
            <person name="Glenn A.E."/>
            <person name="Gordon A."/>
            <person name="Gueldener U."/>
            <person name="Harris D.R."/>
            <person name="Hollin W."/>
            <person name="Jaromczyk J."/>
            <person name="Johnson R.D."/>
            <person name="Khan A.K."/>
            <person name="Leistner E."/>
            <person name="Leuchtmann A."/>
            <person name="Li C."/>
            <person name="Liu J."/>
            <person name="Liu J."/>
            <person name="Liu M."/>
            <person name="Mace W."/>
            <person name="Machado C."/>
            <person name="Nagabhyru P."/>
            <person name="Pan J."/>
            <person name="Schmid J."/>
            <person name="Sugawara K."/>
            <person name="Steiner U."/>
            <person name="Takach J.E."/>
            <person name="Tanaka E."/>
            <person name="Webb J.S."/>
            <person name="Wilson E.V."/>
            <person name="Wiseman J.L."/>
            <person name="Yoshida R."/>
            <person name="Zeng Z."/>
        </authorList>
    </citation>
    <scope>NUCLEOTIDE SEQUENCE [LARGE SCALE GENOMIC DNA]</scope>
    <source>
        <strain evidence="5 6">20.1</strain>
    </source>
</reference>
<accession>M1W8Y9</accession>
<comment type="caution">
    <text evidence="5">The sequence shown here is derived from an EMBL/GenBank/DDBJ whole genome shotgun (WGS) entry which is preliminary data.</text>
</comment>
<dbReference type="EMBL" id="CAGA01000015">
    <property type="protein sequence ID" value="CCE29518.1"/>
    <property type="molecule type" value="Genomic_DNA"/>
</dbReference>
<gene>
    <name evidence="5" type="ORF">CPUR_03365</name>
</gene>
<dbReference type="InterPro" id="IPR050951">
    <property type="entry name" value="Retrovirus_Pol_polyprotein"/>
</dbReference>
<evidence type="ECO:0000256" key="1">
    <source>
        <dbReference type="ARBA" id="ARBA00004173"/>
    </source>
</evidence>
<feature type="domain" description="Reverse transcriptase/retrotransposon-derived protein RNase H-like" evidence="4">
    <location>
        <begin position="52"/>
        <end position="138"/>
    </location>
</feature>
<evidence type="ECO:0000256" key="2">
    <source>
        <dbReference type="ARBA" id="ARBA00023128"/>
    </source>
</evidence>
<dbReference type="GO" id="GO:0005739">
    <property type="term" value="C:mitochondrion"/>
    <property type="evidence" value="ECO:0007669"/>
    <property type="project" value="UniProtKB-SubCell"/>
</dbReference>
<dbReference type="InterPro" id="IPR043502">
    <property type="entry name" value="DNA/RNA_pol_sf"/>
</dbReference>
<dbReference type="PANTHER" id="PTHR37984:SF5">
    <property type="entry name" value="PROTEIN NYNRIN-LIKE"/>
    <property type="match status" value="1"/>
</dbReference>
<sequence length="176" mass="19359">MGDVIIYTDGDEDDHFSKVNLVLSRMLAAVLNINLAKCAFSVTQINSGDGGAHETAFDRMKEILICAPVLAIYDPELETVVEADSSGYGLGGVVSQVGHDDLLRPIRLLFSRKLPAAEISYQIHDKELLIIISAIKHFVLRAEKDSEKPNFLSRRDQVMPKYASAVGRAPQRACCE</sequence>
<dbReference type="InterPro" id="IPR041577">
    <property type="entry name" value="RT_RNaseH_2"/>
</dbReference>
<dbReference type="VEuPathDB" id="FungiDB:CPUR_03365"/>
<dbReference type="SUPFAM" id="SSF56672">
    <property type="entry name" value="DNA/RNA polymerases"/>
    <property type="match status" value="1"/>
</dbReference>
<protein>
    <recommendedName>
        <fullName evidence="4">Reverse transcriptase/retrotransposon-derived protein RNase H-like domain-containing protein</fullName>
    </recommendedName>
</protein>
<keyword evidence="6" id="KW-1185">Reference proteome</keyword>
<dbReference type="eggNOG" id="ENOG502QT1S">
    <property type="taxonomic scope" value="Eukaryota"/>
</dbReference>
<dbReference type="Proteomes" id="UP000016801">
    <property type="component" value="Unassembled WGS sequence"/>
</dbReference>
<evidence type="ECO:0000259" key="4">
    <source>
        <dbReference type="Pfam" id="PF17919"/>
    </source>
</evidence>
<dbReference type="OrthoDB" id="5096095at2759"/>
<name>M1W8Y9_CLAP2</name>
<evidence type="ECO:0000313" key="6">
    <source>
        <dbReference type="Proteomes" id="UP000016801"/>
    </source>
</evidence>
<dbReference type="GO" id="GO:0003824">
    <property type="term" value="F:catalytic activity"/>
    <property type="evidence" value="ECO:0007669"/>
    <property type="project" value="UniProtKB-KW"/>
</dbReference>
<keyword evidence="3" id="KW-0511">Multifunctional enzyme</keyword>
<proteinExistence type="predicted"/>